<name>A0A3S0ZH62_ELYCH</name>
<keyword evidence="3" id="KW-0812">Transmembrane</keyword>
<keyword evidence="3" id="KW-0325">Glycoprotein</keyword>
<dbReference type="AlphaFoldDB" id="A0A3S0ZH62"/>
<evidence type="ECO:0000256" key="1">
    <source>
        <dbReference type="ARBA" id="ARBA00022676"/>
    </source>
</evidence>
<accession>A0A3S0ZH62</accession>
<sequence length="396" mass="45060">MTPRSFTRNRVCIAAILIFVSTWIFRTFFASENMTLVASICNERFKRYSDPTVSLDLQTRTIRPNIKLLYEHEENSVKPNVARASTCSFSDETESKILYKVAELNKLCGKAILPSGLYLGHPRLKFLLVAPRGRLGNQMFLLASSLGISSGQNMAVCLSPELTLPAHFRLREMENINWTGGLSLLKVAERSYAAFDRCLFKLPPSDTRLDGYLQSYKYFHHTRDRVRDYFTFHDATLNSASKILDTLWDRESYPRNITALVGVHVRRKDMKSKINKALGHVLATRTYLFKAFHWMMDELPKKRVVFVVVSDDIAWCERFLSGRYARVAPPASAETHLALLASCDHVIMSVGTFGWWGAWLAGGKVVYYKNYPAPNSPLAKGFNRSDFFLPSWVGLS</sequence>
<dbReference type="OrthoDB" id="3226at2759"/>
<dbReference type="GO" id="GO:0008107">
    <property type="term" value="F:galactoside 2-alpha-L-fucosyltransferase activity"/>
    <property type="evidence" value="ECO:0007669"/>
    <property type="project" value="InterPro"/>
</dbReference>
<comment type="caution">
    <text evidence="4">The sequence shown here is derived from an EMBL/GenBank/DDBJ whole genome shotgun (WGS) entry which is preliminary data.</text>
</comment>
<organism evidence="4 5">
    <name type="scientific">Elysia chlorotica</name>
    <name type="common">Eastern emerald elysia</name>
    <name type="synonym">Sea slug</name>
    <dbReference type="NCBI Taxonomy" id="188477"/>
    <lineage>
        <taxon>Eukaryota</taxon>
        <taxon>Metazoa</taxon>
        <taxon>Spiralia</taxon>
        <taxon>Lophotrochozoa</taxon>
        <taxon>Mollusca</taxon>
        <taxon>Gastropoda</taxon>
        <taxon>Heterobranchia</taxon>
        <taxon>Euthyneura</taxon>
        <taxon>Panpulmonata</taxon>
        <taxon>Sacoglossa</taxon>
        <taxon>Placobranchoidea</taxon>
        <taxon>Plakobranchidae</taxon>
        <taxon>Elysia</taxon>
    </lineage>
</organism>
<keyword evidence="3" id="KW-0333">Golgi apparatus</keyword>
<keyword evidence="3" id="KW-0735">Signal-anchor</keyword>
<dbReference type="EMBL" id="RQTK01000800">
    <property type="protein sequence ID" value="RUS74780.1"/>
    <property type="molecule type" value="Genomic_DNA"/>
</dbReference>
<evidence type="ECO:0000313" key="4">
    <source>
        <dbReference type="EMBL" id="RUS74780.1"/>
    </source>
</evidence>
<keyword evidence="2 3" id="KW-0808">Transferase</keyword>
<reference evidence="4 5" key="1">
    <citation type="submission" date="2019-01" db="EMBL/GenBank/DDBJ databases">
        <title>A draft genome assembly of the solar-powered sea slug Elysia chlorotica.</title>
        <authorList>
            <person name="Cai H."/>
            <person name="Li Q."/>
            <person name="Fang X."/>
            <person name="Li J."/>
            <person name="Curtis N.E."/>
            <person name="Altenburger A."/>
            <person name="Shibata T."/>
            <person name="Feng M."/>
            <person name="Maeda T."/>
            <person name="Schwartz J.A."/>
            <person name="Shigenobu S."/>
            <person name="Lundholm N."/>
            <person name="Nishiyama T."/>
            <person name="Yang H."/>
            <person name="Hasebe M."/>
            <person name="Li S."/>
            <person name="Pierce S.K."/>
            <person name="Wang J."/>
        </authorList>
    </citation>
    <scope>NUCLEOTIDE SEQUENCE [LARGE SCALE GENOMIC DNA]</scope>
    <source>
        <strain evidence="4">EC2010</strain>
        <tissue evidence="4">Whole organism of an adult</tissue>
    </source>
</reference>
<dbReference type="InterPro" id="IPR002516">
    <property type="entry name" value="Glyco_trans_11"/>
</dbReference>
<dbReference type="GO" id="GO:0032580">
    <property type="term" value="C:Golgi cisterna membrane"/>
    <property type="evidence" value="ECO:0007669"/>
    <property type="project" value="UniProtKB-SubCell"/>
</dbReference>
<keyword evidence="5" id="KW-1185">Reference proteome</keyword>
<dbReference type="STRING" id="188477.A0A3S0ZH62"/>
<comment type="pathway">
    <text evidence="3">Protein modification; protein glycosylation.</text>
</comment>
<dbReference type="PANTHER" id="PTHR11927:SF9">
    <property type="entry name" value="L-FUCOSYLTRANSFERASE"/>
    <property type="match status" value="1"/>
</dbReference>
<dbReference type="CDD" id="cd11301">
    <property type="entry name" value="Fut1_Fut2_like"/>
    <property type="match status" value="1"/>
</dbReference>
<gene>
    <name evidence="4" type="ORF">EGW08_017447</name>
</gene>
<evidence type="ECO:0000256" key="3">
    <source>
        <dbReference type="RuleBase" id="RU363129"/>
    </source>
</evidence>
<evidence type="ECO:0000256" key="2">
    <source>
        <dbReference type="ARBA" id="ARBA00022679"/>
    </source>
</evidence>
<comment type="similarity">
    <text evidence="3">Belongs to the glycosyltransferase 11 family.</text>
</comment>
<protein>
    <recommendedName>
        <fullName evidence="3">L-Fucosyltransferase</fullName>
        <ecNumber evidence="3">2.4.1.-</ecNumber>
    </recommendedName>
</protein>
<dbReference type="Pfam" id="PF01531">
    <property type="entry name" value="Glyco_transf_11"/>
    <property type="match status" value="1"/>
</dbReference>
<comment type="subcellular location">
    <subcellularLocation>
        <location evidence="3">Golgi apparatus</location>
        <location evidence="3">Golgi stack membrane</location>
        <topology evidence="3">Single-pass type II membrane protein</topology>
    </subcellularLocation>
</comment>
<evidence type="ECO:0000313" key="5">
    <source>
        <dbReference type="Proteomes" id="UP000271974"/>
    </source>
</evidence>
<proteinExistence type="inferred from homology"/>
<dbReference type="PANTHER" id="PTHR11927">
    <property type="entry name" value="GALACTOSIDE 2-L-FUCOSYLTRANSFERASE"/>
    <property type="match status" value="1"/>
</dbReference>
<dbReference type="GO" id="GO:0005975">
    <property type="term" value="P:carbohydrate metabolic process"/>
    <property type="evidence" value="ECO:0007669"/>
    <property type="project" value="InterPro"/>
</dbReference>
<keyword evidence="1 3" id="KW-0328">Glycosyltransferase</keyword>
<dbReference type="Proteomes" id="UP000271974">
    <property type="component" value="Unassembled WGS sequence"/>
</dbReference>
<dbReference type="EC" id="2.4.1.-" evidence="3"/>
<dbReference type="UniPathway" id="UPA00378"/>